<dbReference type="EMBL" id="FUYZ01000009">
    <property type="protein sequence ID" value="SKC01946.1"/>
    <property type="molecule type" value="Genomic_DNA"/>
</dbReference>
<keyword evidence="1" id="KW-0812">Transmembrane</keyword>
<keyword evidence="1" id="KW-0472">Membrane</keyword>
<dbReference type="InterPro" id="IPR050640">
    <property type="entry name" value="Bact_2-comp_sensor_kinase"/>
</dbReference>
<dbReference type="PANTHER" id="PTHR34220:SF7">
    <property type="entry name" value="SENSOR HISTIDINE KINASE YPDA"/>
    <property type="match status" value="1"/>
</dbReference>
<feature type="transmembrane region" description="Helical" evidence="1">
    <location>
        <begin position="80"/>
        <end position="103"/>
    </location>
</feature>
<gene>
    <name evidence="3" type="ORF">SAMN05660477_02442</name>
</gene>
<dbReference type="Proteomes" id="UP000191112">
    <property type="component" value="Unassembled WGS sequence"/>
</dbReference>
<accession>A0A1T5G0I3</accession>
<keyword evidence="1" id="KW-1133">Transmembrane helix</keyword>
<dbReference type="GO" id="GO:0000155">
    <property type="term" value="F:phosphorelay sensor kinase activity"/>
    <property type="evidence" value="ECO:0007669"/>
    <property type="project" value="InterPro"/>
</dbReference>
<dbReference type="RefSeq" id="WP_079667643.1">
    <property type="nucleotide sequence ID" value="NZ_FUYZ01000009.1"/>
</dbReference>
<evidence type="ECO:0000259" key="2">
    <source>
        <dbReference type="Pfam" id="PF06580"/>
    </source>
</evidence>
<feature type="transmembrane region" description="Helical" evidence="1">
    <location>
        <begin position="12"/>
        <end position="31"/>
    </location>
</feature>
<dbReference type="GO" id="GO:0016020">
    <property type="term" value="C:membrane"/>
    <property type="evidence" value="ECO:0007669"/>
    <property type="project" value="InterPro"/>
</dbReference>
<evidence type="ECO:0000313" key="4">
    <source>
        <dbReference type="Proteomes" id="UP000191112"/>
    </source>
</evidence>
<reference evidence="3 4" key="1">
    <citation type="submission" date="2017-02" db="EMBL/GenBank/DDBJ databases">
        <authorList>
            <person name="Peterson S.W."/>
        </authorList>
    </citation>
    <scope>NUCLEOTIDE SEQUENCE [LARGE SCALE GENOMIC DNA]</scope>
    <source>
        <strain evidence="3 4">DSM 22323</strain>
    </source>
</reference>
<dbReference type="SUPFAM" id="SSF55874">
    <property type="entry name" value="ATPase domain of HSP90 chaperone/DNA topoisomerase II/histidine kinase"/>
    <property type="match status" value="1"/>
</dbReference>
<dbReference type="PANTHER" id="PTHR34220">
    <property type="entry name" value="SENSOR HISTIDINE KINASE YPDA"/>
    <property type="match status" value="1"/>
</dbReference>
<dbReference type="InterPro" id="IPR010559">
    <property type="entry name" value="Sig_transdc_His_kin_internal"/>
</dbReference>
<sequence length="363" mass="42978">MKLLSNWRYHLFTIVFFVCIIFFFLTFRKLIFTELYGGKDFQMFWVFELFLCVVSLYIISNITVFILEKIEHFGLLKPKTIIILFAGLFLCHIAFQGTFWPILQESQDYFIPKKYHYNFTEKMVFDKRLVNYFYFFFISVTWLVFIYAYKIYEMNQNELKHKLTIEKNLKEANLNTLKGQINPHFIFNSLNNIRGLVQEDPQKTKEMITRLSELLRSSLLSGKSNFVPLEQEVETVENFLEISKIQYEERLSYDIDIPKEHYRYYVPPMILQMLVENAVKHGISVLKDGGSILVKSYENADTFNLLVKNSGQLNTSEKGTQIGIKNIEERLKLLYDNQANFSLKEEHNEVIAHISIKKDVLKS</sequence>
<feature type="domain" description="Signal transduction histidine kinase internal region" evidence="2">
    <location>
        <begin position="172"/>
        <end position="251"/>
    </location>
</feature>
<feature type="transmembrane region" description="Helical" evidence="1">
    <location>
        <begin position="132"/>
        <end position="152"/>
    </location>
</feature>
<organism evidence="3 4">
    <name type="scientific">Soonwooa buanensis</name>
    <dbReference type="NCBI Taxonomy" id="619805"/>
    <lineage>
        <taxon>Bacteria</taxon>
        <taxon>Pseudomonadati</taxon>
        <taxon>Bacteroidota</taxon>
        <taxon>Flavobacteriia</taxon>
        <taxon>Flavobacteriales</taxon>
        <taxon>Weeksellaceae</taxon>
        <taxon>Chryseobacterium group</taxon>
        <taxon>Soonwooa</taxon>
    </lineage>
</organism>
<dbReference type="Pfam" id="PF06580">
    <property type="entry name" value="His_kinase"/>
    <property type="match status" value="1"/>
</dbReference>
<dbReference type="STRING" id="619805.SAMN05660477_02442"/>
<name>A0A1T5G0I3_9FLAO</name>
<dbReference type="Gene3D" id="3.30.565.10">
    <property type="entry name" value="Histidine kinase-like ATPase, C-terminal domain"/>
    <property type="match status" value="1"/>
</dbReference>
<keyword evidence="4" id="KW-1185">Reference proteome</keyword>
<evidence type="ECO:0000313" key="3">
    <source>
        <dbReference type="EMBL" id="SKC01946.1"/>
    </source>
</evidence>
<dbReference type="InterPro" id="IPR036890">
    <property type="entry name" value="HATPase_C_sf"/>
</dbReference>
<keyword evidence="3" id="KW-0418">Kinase</keyword>
<feature type="transmembrane region" description="Helical" evidence="1">
    <location>
        <begin position="43"/>
        <end position="68"/>
    </location>
</feature>
<dbReference type="AlphaFoldDB" id="A0A1T5G0I3"/>
<proteinExistence type="predicted"/>
<keyword evidence="3" id="KW-0808">Transferase</keyword>
<dbReference type="OrthoDB" id="6190788at2"/>
<evidence type="ECO:0000256" key="1">
    <source>
        <dbReference type="SAM" id="Phobius"/>
    </source>
</evidence>
<protein>
    <submittedName>
        <fullName evidence="3">Histidine kinase</fullName>
    </submittedName>
</protein>